<protein>
    <submittedName>
        <fullName evidence="1">Uncharacterized protein</fullName>
    </submittedName>
</protein>
<reference evidence="1 2" key="1">
    <citation type="journal article" date="2018" name="Harmful Algae">
        <title>The highly heterogeneous methylated genomes and diverse restriction-modification systems of bloom-forming Microcystis.</title>
        <authorList>
            <person name="Zhao L."/>
            <person name="Song Y."/>
            <person name="Li L."/>
            <person name="Gan N."/>
            <person name="Brand J.J."/>
            <person name="Song L."/>
        </authorList>
    </citation>
    <scope>NUCLEOTIDE SEQUENCE [LARGE SCALE GENOMIC DNA]</scope>
    <source>
        <strain evidence="1 2">PCC 7806SL</strain>
    </source>
</reference>
<dbReference type="EMBL" id="CP020771">
    <property type="protein sequence ID" value="ARI83045.1"/>
    <property type="molecule type" value="Genomic_DNA"/>
</dbReference>
<name>A0AB33BUF9_MICA7</name>
<organism evidence="1 2">
    <name type="scientific">Microcystis aeruginosa PCC 7806SL</name>
    <dbReference type="NCBI Taxonomy" id="1903187"/>
    <lineage>
        <taxon>Bacteria</taxon>
        <taxon>Bacillati</taxon>
        <taxon>Cyanobacteriota</taxon>
        <taxon>Cyanophyceae</taxon>
        <taxon>Oscillatoriophycideae</taxon>
        <taxon>Chroococcales</taxon>
        <taxon>Microcystaceae</taxon>
        <taxon>Microcystis</taxon>
    </lineage>
</organism>
<evidence type="ECO:0000313" key="1">
    <source>
        <dbReference type="EMBL" id="ARI83045.1"/>
    </source>
</evidence>
<sequence>METYLTNLYSVTVSKTLYSLEKLIEWKPAKFSGNLNLGFLALYSLEKLIEWKQNLPNSFFTYS</sequence>
<evidence type="ECO:0000313" key="2">
    <source>
        <dbReference type="Proteomes" id="UP000192439"/>
    </source>
</evidence>
<accession>A0AB33BUF9</accession>
<gene>
    <name evidence="1" type="ORF">BH695_3766</name>
</gene>
<keyword evidence="2" id="KW-1185">Reference proteome</keyword>
<dbReference type="Proteomes" id="UP000192439">
    <property type="component" value="Chromosome"/>
</dbReference>
<dbReference type="AlphaFoldDB" id="A0AB33BUF9"/>
<proteinExistence type="predicted"/>